<dbReference type="EMBL" id="MG989243">
    <property type="protein sequence ID" value="QBM10894.1"/>
    <property type="molecule type" value="Genomic_DNA"/>
</dbReference>
<dbReference type="GeneID" id="80536935"/>
<keyword evidence="4" id="KW-1035">Host cytoplasm</keyword>
<gene>
    <name evidence="5" type="primary">UL7</name>
</gene>
<organism evidence="5 6">
    <name type="scientific">Caprine alphaherpesvirus 1</name>
    <dbReference type="NCBI Taxonomy" id="39944"/>
    <lineage>
        <taxon>Viruses</taxon>
        <taxon>Duplodnaviria</taxon>
        <taxon>Heunggongvirae</taxon>
        <taxon>Peploviricota</taxon>
        <taxon>Herviviricetes</taxon>
        <taxon>Herpesvirales</taxon>
        <taxon>Orthoherpesviridae</taxon>
        <taxon>Alphaherpesvirinae</taxon>
        <taxon>Varicellovirus</taxon>
        <taxon>Varicellovirus caprinealpha1</taxon>
    </lineage>
</organism>
<keyword evidence="2" id="KW-1040">Host Golgi apparatus</keyword>
<keyword evidence="3" id="KW-0946">Virion</keyword>
<evidence type="ECO:0000256" key="2">
    <source>
        <dbReference type="ARBA" id="ARBA00022812"/>
    </source>
</evidence>
<dbReference type="InterPro" id="IPR002600">
    <property type="entry name" value="Herpes_UL7"/>
</dbReference>
<dbReference type="GO" id="GO:0044423">
    <property type="term" value="C:virion component"/>
    <property type="evidence" value="ECO:0007669"/>
    <property type="project" value="UniProtKB-KW"/>
</dbReference>
<evidence type="ECO:0000256" key="3">
    <source>
        <dbReference type="ARBA" id="ARBA00022844"/>
    </source>
</evidence>
<dbReference type="Pfam" id="PF01677">
    <property type="entry name" value="Herpes_UL7"/>
    <property type="match status" value="1"/>
</dbReference>
<proteinExistence type="inferred from homology"/>
<sequence>MAGAPSEAARGSPSEGSALEGLLRDAQSASAELPQAVNDLVWHALPRFVCEVREIPGAPPTFTSSSVTHMRVDPATGGLMLTLDGRAEEVACDAYRAECEAMPAFRGFAFAVLTAMEDAVFATAVPAAVLPHRLALHRPETREDFTLCVVQMFLEGCTEEQASASLFVQLSCLLRRLRPAPSPARKMSQLLYVGAARVLNTAMYMAGYSPFDDRLVLPHYSVAKMLLAANNPPSVITAIYRTGGAARRGGPALEQCPPGVVNARPGLLNGPLATPEFRDTVYHWWVRIPNKLTSDKMFVLYD</sequence>
<evidence type="ECO:0000313" key="5">
    <source>
        <dbReference type="EMBL" id="QBM10894.1"/>
    </source>
</evidence>
<dbReference type="RefSeq" id="YP_010798686.1">
    <property type="nucleotide sequence ID" value="NC_076509.1"/>
</dbReference>
<keyword evidence="6" id="KW-1185">Reference proteome</keyword>
<keyword evidence="1" id="KW-0920">Virion tegument</keyword>
<dbReference type="KEGG" id="vg:80536935"/>
<dbReference type="Proteomes" id="UP000828786">
    <property type="component" value="Segment"/>
</dbReference>
<accession>A0AAF1D215</accession>
<evidence type="ECO:0000256" key="4">
    <source>
        <dbReference type="ARBA" id="ARBA00023200"/>
    </source>
</evidence>
<evidence type="ECO:0000256" key="1">
    <source>
        <dbReference type="ARBA" id="ARBA00022580"/>
    </source>
</evidence>
<evidence type="ECO:0000313" key="6">
    <source>
        <dbReference type="Proteomes" id="UP000828786"/>
    </source>
</evidence>
<name>A0AAF1D215_9ALPH</name>
<reference evidence="5 6" key="1">
    <citation type="submission" date="2018-02" db="EMBL/GenBank/DDBJ databases">
        <title>A novel caprine herpesvirus isolated from goats in China.</title>
        <authorList>
            <person name="Hao F."/>
            <person name="Mao L."/>
            <person name="Li W."/>
        </authorList>
    </citation>
    <scope>NUCLEOTIDE SEQUENCE [LARGE SCALE GENOMIC DNA]</scope>
    <source>
        <strain evidence="5 6">JSHA1405</strain>
    </source>
</reference>
<dbReference type="HAMAP" id="MF_04038">
    <property type="entry name" value="HSV_CEP1"/>
    <property type="match status" value="1"/>
</dbReference>
<protein>
    <submittedName>
        <fullName evidence="5">Virion egress protein</fullName>
    </submittedName>
</protein>